<dbReference type="Pfam" id="PF07843">
    <property type="entry name" value="DUF1634"/>
    <property type="match status" value="1"/>
</dbReference>
<dbReference type="GeneID" id="61249944"/>
<evidence type="ECO:0000313" key="3">
    <source>
        <dbReference type="Proteomes" id="UP000051565"/>
    </source>
</evidence>
<dbReference type="RefSeq" id="WP_054645892.1">
    <property type="nucleotide sequence ID" value="NZ_FUXS01000002.1"/>
</dbReference>
<evidence type="ECO:0000256" key="1">
    <source>
        <dbReference type="SAM" id="Phobius"/>
    </source>
</evidence>
<keyword evidence="1" id="KW-1133">Transmembrane helix</keyword>
<keyword evidence="3" id="KW-1185">Reference proteome</keyword>
<dbReference type="AlphaFoldDB" id="A0A0R2JNE1"/>
<evidence type="ECO:0000313" key="2">
    <source>
        <dbReference type="EMBL" id="KRN78642.1"/>
    </source>
</evidence>
<proteinExistence type="predicted"/>
<dbReference type="Proteomes" id="UP000051565">
    <property type="component" value="Unassembled WGS sequence"/>
</dbReference>
<feature type="transmembrane region" description="Helical" evidence="1">
    <location>
        <begin position="80"/>
        <end position="104"/>
    </location>
</feature>
<feature type="transmembrane region" description="Helical" evidence="1">
    <location>
        <begin position="29"/>
        <end position="50"/>
    </location>
</feature>
<feature type="transmembrane region" description="Helical" evidence="1">
    <location>
        <begin position="110"/>
        <end position="132"/>
    </location>
</feature>
<sequence length="134" mass="15344">MKKNPEKQTVNQNNSQSSMNRIEYTIGNILRWGVIVSAIIMIIGLFLYIIKDSFGYPKGYYAKSFSQIITGIIEMKPYSIMMLGIFALILTPVLRVIVSIYSFYKEHDHLYVIITSVVLIILIFSFGLGLFLHL</sequence>
<keyword evidence="1" id="KW-0812">Transmembrane</keyword>
<dbReference type="EMBL" id="JQBT01000033">
    <property type="protein sequence ID" value="KRN78642.1"/>
    <property type="molecule type" value="Genomic_DNA"/>
</dbReference>
<gene>
    <name evidence="2" type="ORF">IV52_GL000918</name>
</gene>
<name>A0A0R2JNE1_9LACO</name>
<dbReference type="PATRIC" id="fig|1122148.6.peg.942"/>
<protein>
    <recommendedName>
        <fullName evidence="4">Integral membrane protein</fullName>
    </recommendedName>
</protein>
<reference evidence="2 3" key="1">
    <citation type="journal article" date="2015" name="Genome Announc.">
        <title>Expanding the biotechnology potential of lactobacilli through comparative genomics of 213 strains and associated genera.</title>
        <authorList>
            <person name="Sun Z."/>
            <person name="Harris H.M."/>
            <person name="McCann A."/>
            <person name="Guo C."/>
            <person name="Argimon S."/>
            <person name="Zhang W."/>
            <person name="Yang X."/>
            <person name="Jeffery I.B."/>
            <person name="Cooney J.C."/>
            <person name="Kagawa T.F."/>
            <person name="Liu W."/>
            <person name="Song Y."/>
            <person name="Salvetti E."/>
            <person name="Wrobel A."/>
            <person name="Rasinkangas P."/>
            <person name="Parkhill J."/>
            <person name="Rea M.C."/>
            <person name="O'Sullivan O."/>
            <person name="Ritari J."/>
            <person name="Douillard F.P."/>
            <person name="Paul Ross R."/>
            <person name="Yang R."/>
            <person name="Briner A.E."/>
            <person name="Felis G.E."/>
            <person name="de Vos W.M."/>
            <person name="Barrangou R."/>
            <person name="Klaenhammer T.R."/>
            <person name="Caufield P.W."/>
            <person name="Cui Y."/>
            <person name="Zhang H."/>
            <person name="O'Toole P.W."/>
        </authorList>
    </citation>
    <scope>NUCLEOTIDE SEQUENCE [LARGE SCALE GENOMIC DNA]</scope>
    <source>
        <strain evidence="2 3">DSM 20690</strain>
    </source>
</reference>
<keyword evidence="1" id="KW-0472">Membrane</keyword>
<evidence type="ECO:0008006" key="4">
    <source>
        <dbReference type="Google" id="ProtNLM"/>
    </source>
</evidence>
<accession>A0A0R2JNE1</accession>
<organism evidence="2 3">
    <name type="scientific">Fructilactobacillus lindneri DSM 20690 = JCM 11027</name>
    <dbReference type="NCBI Taxonomy" id="1122148"/>
    <lineage>
        <taxon>Bacteria</taxon>
        <taxon>Bacillati</taxon>
        <taxon>Bacillota</taxon>
        <taxon>Bacilli</taxon>
        <taxon>Lactobacillales</taxon>
        <taxon>Lactobacillaceae</taxon>
        <taxon>Fructilactobacillus</taxon>
    </lineage>
</organism>
<dbReference type="InterPro" id="IPR012861">
    <property type="entry name" value="DUF1634"/>
</dbReference>
<dbReference type="STRING" id="53444.AYR59_03505"/>
<comment type="caution">
    <text evidence="2">The sequence shown here is derived from an EMBL/GenBank/DDBJ whole genome shotgun (WGS) entry which is preliminary data.</text>
</comment>